<gene>
    <name evidence="3" type="primary">LOC108824512</name>
</gene>
<protein>
    <submittedName>
        <fullName evidence="3">Uncharacterized protein LOC108824512</fullName>
    </submittedName>
</protein>
<dbReference type="KEGG" id="rsz:108824512"/>
<dbReference type="InterPro" id="IPR026960">
    <property type="entry name" value="RVT-Znf"/>
</dbReference>
<accession>A0A6J0L1Y6</accession>
<evidence type="ECO:0000313" key="2">
    <source>
        <dbReference type="Proteomes" id="UP000504610"/>
    </source>
</evidence>
<dbReference type="AlphaFoldDB" id="A0A6J0L1Y6"/>
<reference evidence="3" key="2">
    <citation type="submission" date="2025-08" db="UniProtKB">
        <authorList>
            <consortium name="RefSeq"/>
        </authorList>
    </citation>
    <scope>IDENTIFICATION</scope>
    <source>
        <tissue evidence="3">Leaf</tissue>
    </source>
</reference>
<evidence type="ECO:0000259" key="1">
    <source>
        <dbReference type="Pfam" id="PF13966"/>
    </source>
</evidence>
<sequence length="251" mass="29468">MLGERGPLDLGIPDNYSVAEAKRNRRRRNHRVDILNQVEEEISKLGNHQDEDMALWKLSAGNYRANFSTSKTWDQLREKKPTCDWHKGVWFSQSTPKYAFMMWITLRGRLQTMDKMRQWNNSVNPVCVLCDEASESCAHLFFECKYSERVWRNLVEGLMQGGYTAVLRELVEIVSKPWLTPIKTFILRYALQATMHTVWWERNARKHGERPRDLDSLTKLVDKNIRLKLLAVKGRGNFYTEGLITWFGTRA</sequence>
<dbReference type="PANTHER" id="PTHR33116:SF84">
    <property type="entry name" value="RNA-DIRECTED DNA POLYMERASE"/>
    <property type="match status" value="1"/>
</dbReference>
<proteinExistence type="predicted"/>
<dbReference type="GeneID" id="108824512"/>
<dbReference type="RefSeq" id="XP_018453449.1">
    <property type="nucleotide sequence ID" value="XM_018597947.1"/>
</dbReference>
<name>A0A6J0L1Y6_RAPSA</name>
<organism evidence="2 3">
    <name type="scientific">Raphanus sativus</name>
    <name type="common">Radish</name>
    <name type="synonym">Raphanus raphanistrum var. sativus</name>
    <dbReference type="NCBI Taxonomy" id="3726"/>
    <lineage>
        <taxon>Eukaryota</taxon>
        <taxon>Viridiplantae</taxon>
        <taxon>Streptophyta</taxon>
        <taxon>Embryophyta</taxon>
        <taxon>Tracheophyta</taxon>
        <taxon>Spermatophyta</taxon>
        <taxon>Magnoliopsida</taxon>
        <taxon>eudicotyledons</taxon>
        <taxon>Gunneridae</taxon>
        <taxon>Pentapetalae</taxon>
        <taxon>rosids</taxon>
        <taxon>malvids</taxon>
        <taxon>Brassicales</taxon>
        <taxon>Brassicaceae</taxon>
        <taxon>Brassiceae</taxon>
        <taxon>Raphanus</taxon>
    </lineage>
</organism>
<dbReference type="PANTHER" id="PTHR33116">
    <property type="entry name" value="REVERSE TRANSCRIPTASE ZINC-BINDING DOMAIN-CONTAINING PROTEIN-RELATED-RELATED"/>
    <property type="match status" value="1"/>
</dbReference>
<feature type="domain" description="Reverse transcriptase zinc-binding" evidence="1">
    <location>
        <begin position="67"/>
        <end position="151"/>
    </location>
</feature>
<dbReference type="OrthoDB" id="1090527at2759"/>
<evidence type="ECO:0000313" key="3">
    <source>
        <dbReference type="RefSeq" id="XP_018453449.1"/>
    </source>
</evidence>
<dbReference type="Proteomes" id="UP000504610">
    <property type="component" value="Chromosome 9"/>
</dbReference>
<keyword evidence="2" id="KW-1185">Reference proteome</keyword>
<dbReference type="Pfam" id="PF13966">
    <property type="entry name" value="zf-RVT"/>
    <property type="match status" value="1"/>
</dbReference>
<reference evidence="2" key="1">
    <citation type="journal article" date="2019" name="Database">
        <title>The radish genome database (RadishGD): an integrated information resource for radish genomics.</title>
        <authorList>
            <person name="Yu H.J."/>
            <person name="Baek S."/>
            <person name="Lee Y.J."/>
            <person name="Cho A."/>
            <person name="Mun J.H."/>
        </authorList>
    </citation>
    <scope>NUCLEOTIDE SEQUENCE [LARGE SCALE GENOMIC DNA]</scope>
    <source>
        <strain evidence="2">cv. WK10039</strain>
    </source>
</reference>